<evidence type="ECO:0000256" key="2">
    <source>
        <dbReference type="ARBA" id="ARBA00022777"/>
    </source>
</evidence>
<dbReference type="CDD" id="cd00077">
    <property type="entry name" value="HDc"/>
    <property type="match status" value="1"/>
</dbReference>
<dbReference type="SMART" id="SM00065">
    <property type="entry name" value="GAF"/>
    <property type="match status" value="1"/>
</dbReference>
<dbReference type="SMART" id="SM00471">
    <property type="entry name" value="HDc"/>
    <property type="match status" value="1"/>
</dbReference>
<evidence type="ECO:0000313" key="6">
    <source>
        <dbReference type="EMBL" id="OSM02139.1"/>
    </source>
</evidence>
<feature type="domain" description="PAC" evidence="4">
    <location>
        <begin position="274"/>
        <end position="324"/>
    </location>
</feature>
<dbReference type="EMBL" id="LVJN01000020">
    <property type="protein sequence ID" value="OSM02139.1"/>
    <property type="molecule type" value="Genomic_DNA"/>
</dbReference>
<dbReference type="Proteomes" id="UP000194003">
    <property type="component" value="Unassembled WGS sequence"/>
</dbReference>
<feature type="domain" description="HD-GYP" evidence="5">
    <location>
        <begin position="497"/>
        <end position="694"/>
    </location>
</feature>
<reference evidence="6 7" key="1">
    <citation type="journal article" date="2016" name="BMC Genomics">
        <title>Combined genomic and structural analyses of a cultured magnetotactic bacterium reveals its niche adaptation to a dynamic environment.</title>
        <authorList>
            <person name="Araujo A.C."/>
            <person name="Morillo V."/>
            <person name="Cypriano J."/>
            <person name="Teixeira L.C."/>
            <person name="Leao P."/>
            <person name="Lyra S."/>
            <person name="Almeida L.G."/>
            <person name="Bazylinski D.A."/>
            <person name="Vasconcellos A.T."/>
            <person name="Abreu F."/>
            <person name="Lins U."/>
        </authorList>
    </citation>
    <scope>NUCLEOTIDE SEQUENCE [LARGE SCALE GENOMIC DNA]</scope>
    <source>
        <strain evidence="6 7">IT-1</strain>
    </source>
</reference>
<dbReference type="Gene3D" id="3.30.450.40">
    <property type="match status" value="1"/>
</dbReference>
<dbReference type="SUPFAM" id="SSF109604">
    <property type="entry name" value="HD-domain/PDEase-like"/>
    <property type="match status" value="1"/>
</dbReference>
<dbReference type="SUPFAM" id="SSF55781">
    <property type="entry name" value="GAF domain-like"/>
    <property type="match status" value="1"/>
</dbReference>
<feature type="domain" description="PAS" evidence="3">
    <location>
        <begin position="195"/>
        <end position="246"/>
    </location>
</feature>
<dbReference type="InterPro" id="IPR003018">
    <property type="entry name" value="GAF"/>
</dbReference>
<dbReference type="InterPro" id="IPR052020">
    <property type="entry name" value="Cyclic_di-GMP/3'3'-cGAMP_PDE"/>
</dbReference>
<evidence type="ECO:0000259" key="3">
    <source>
        <dbReference type="PROSITE" id="PS50112"/>
    </source>
</evidence>
<keyword evidence="1" id="KW-0808">Transferase</keyword>
<dbReference type="PROSITE" id="PS50113">
    <property type="entry name" value="PAC"/>
    <property type="match status" value="1"/>
</dbReference>
<dbReference type="GO" id="GO:0008081">
    <property type="term" value="F:phosphoric diester hydrolase activity"/>
    <property type="evidence" value="ECO:0007669"/>
    <property type="project" value="UniProtKB-ARBA"/>
</dbReference>
<dbReference type="PROSITE" id="PS51832">
    <property type="entry name" value="HD_GYP"/>
    <property type="match status" value="1"/>
</dbReference>
<sequence length="704" mass="77958">MSDASGKPRPQDDDELLFAAEELPAAEPQEPADPWLVLVVDDDTDVHHITDAILKNVTFRDRPIEMIHLYSGQDAIAHMSERGSDVAMILLDVVMETDDAGLLVVKHVRQELGNRFVRIALRTGQPGRAPEARMIAEYDINDYREKTDLTATKLVSAIITGLRAYDDLRAIEQLSFSKEALEQEVSKRTAALGASETRYRAVTRTANDAIITIDPERLITFWNPAAERIFGYSLEEALGRDLREIIFDPVFDAACDGLAHSPIDPQDPEHWEGATLELSAIRKDGARLPLELSLSACLVAGAQQFTAIARDISERKHAERERERDYQNRVVISALLGTALESLSLANQLERAITLIFSLPWLASGPCSGVIFLVNEDKRALSSVAHYTSGLGAPDVCDPDNAEVCLREEVSDLLNQELAPGVDLHSIRYAQTENFSRYCVPIAFQEKLLGMLTLCLPIGRQRGHDEEDLLAAIANTLAGLIARRRAEESLVSATRALWDTRLDIIRRLGMAAEYRDNETGMHVIRMSKFAARLGYAAGLSEKECETLLLAAPMHDVGKIGIPDSILLKPGRLTDDEFAVMRNHAIIGAQMLQGHSDEPLKSSHIIALTHHEKWDGTGYPVGLKGEEIPLMGRICALADVFDALTSERPYKKAWPVDEAIAHLQQCAGTHFDPRLTALFVEILPELLAIRDDYPDEESDGFDSNF</sequence>
<dbReference type="InterPro" id="IPR000700">
    <property type="entry name" value="PAS-assoc_C"/>
</dbReference>
<evidence type="ECO:0000259" key="4">
    <source>
        <dbReference type="PROSITE" id="PS50113"/>
    </source>
</evidence>
<dbReference type="PANTHER" id="PTHR45228:SF9">
    <property type="entry name" value="3'3'-CGAMP-SPECIFIC PHOSPHODIESTERASE 2"/>
    <property type="match status" value="1"/>
</dbReference>
<evidence type="ECO:0000259" key="5">
    <source>
        <dbReference type="PROSITE" id="PS51832"/>
    </source>
</evidence>
<name>A0A1Y2K2F8_9PROT</name>
<dbReference type="PROSITE" id="PS50112">
    <property type="entry name" value="PAS"/>
    <property type="match status" value="1"/>
</dbReference>
<dbReference type="SMART" id="SM00091">
    <property type="entry name" value="PAS"/>
    <property type="match status" value="1"/>
</dbReference>
<dbReference type="InterPro" id="IPR003607">
    <property type="entry name" value="HD/PDEase_dom"/>
</dbReference>
<dbReference type="CDD" id="cd00130">
    <property type="entry name" value="PAS"/>
    <property type="match status" value="1"/>
</dbReference>
<dbReference type="Gene3D" id="1.10.3210.10">
    <property type="entry name" value="Hypothetical protein af1432"/>
    <property type="match status" value="1"/>
</dbReference>
<evidence type="ECO:0000313" key="7">
    <source>
        <dbReference type="Proteomes" id="UP000194003"/>
    </source>
</evidence>
<dbReference type="Pfam" id="PF13487">
    <property type="entry name" value="HD_5"/>
    <property type="match status" value="1"/>
</dbReference>
<dbReference type="SUPFAM" id="SSF52172">
    <property type="entry name" value="CheY-like"/>
    <property type="match status" value="1"/>
</dbReference>
<dbReference type="InterPro" id="IPR000014">
    <property type="entry name" value="PAS"/>
</dbReference>
<dbReference type="PANTHER" id="PTHR45228">
    <property type="entry name" value="CYCLIC DI-GMP PHOSPHODIESTERASE TM_0186-RELATED"/>
    <property type="match status" value="1"/>
</dbReference>
<dbReference type="InterPro" id="IPR011006">
    <property type="entry name" value="CheY-like_superfamily"/>
</dbReference>
<organism evidence="6 7">
    <name type="scientific">Magnetofaba australis IT-1</name>
    <dbReference type="NCBI Taxonomy" id="1434232"/>
    <lineage>
        <taxon>Bacteria</taxon>
        <taxon>Pseudomonadati</taxon>
        <taxon>Pseudomonadota</taxon>
        <taxon>Magnetococcia</taxon>
        <taxon>Magnetococcales</taxon>
        <taxon>Magnetococcaceae</taxon>
        <taxon>Magnetofaba</taxon>
    </lineage>
</organism>
<dbReference type="GO" id="GO:0016301">
    <property type="term" value="F:kinase activity"/>
    <property type="evidence" value="ECO:0007669"/>
    <property type="project" value="UniProtKB-KW"/>
</dbReference>
<proteinExistence type="predicted"/>
<dbReference type="InterPro" id="IPR035965">
    <property type="entry name" value="PAS-like_dom_sf"/>
</dbReference>
<keyword evidence="2" id="KW-0418">Kinase</keyword>
<dbReference type="SUPFAM" id="SSF55785">
    <property type="entry name" value="PYP-like sensor domain (PAS domain)"/>
    <property type="match status" value="1"/>
</dbReference>
<keyword evidence="7" id="KW-1185">Reference proteome</keyword>
<evidence type="ECO:0000256" key="1">
    <source>
        <dbReference type="ARBA" id="ARBA00022679"/>
    </source>
</evidence>
<dbReference type="Pfam" id="PF13426">
    <property type="entry name" value="PAS_9"/>
    <property type="match status" value="1"/>
</dbReference>
<dbReference type="RefSeq" id="WP_085444628.1">
    <property type="nucleotide sequence ID" value="NZ_LVJN01000020.1"/>
</dbReference>
<gene>
    <name evidence="6" type="ORF">MAIT1_02233</name>
</gene>
<protein>
    <submittedName>
        <fullName evidence="6">Putative response regulator receiver modulated metal dependent phosphohydrolase</fullName>
    </submittedName>
</protein>
<dbReference type="STRING" id="1434232.MAIT1_02233"/>
<dbReference type="InterPro" id="IPR029016">
    <property type="entry name" value="GAF-like_dom_sf"/>
</dbReference>
<keyword evidence="6" id="KW-0378">Hydrolase</keyword>
<comment type="caution">
    <text evidence="6">The sequence shown here is derived from an EMBL/GenBank/DDBJ whole genome shotgun (WGS) entry which is preliminary data.</text>
</comment>
<dbReference type="OrthoDB" id="7326651at2"/>
<accession>A0A1Y2K2F8</accession>
<dbReference type="Gene3D" id="3.40.50.2300">
    <property type="match status" value="1"/>
</dbReference>
<dbReference type="InterPro" id="IPR037522">
    <property type="entry name" value="HD_GYP_dom"/>
</dbReference>
<dbReference type="Gene3D" id="3.30.450.20">
    <property type="entry name" value="PAS domain"/>
    <property type="match status" value="1"/>
</dbReference>
<dbReference type="AlphaFoldDB" id="A0A1Y2K2F8"/>
<dbReference type="NCBIfam" id="TIGR00229">
    <property type="entry name" value="sensory_box"/>
    <property type="match status" value="1"/>
</dbReference>